<protein>
    <submittedName>
        <fullName evidence="2">Uncharacterized protein</fullName>
    </submittedName>
</protein>
<dbReference type="Proteomes" id="UP001190700">
    <property type="component" value="Unassembled WGS sequence"/>
</dbReference>
<feature type="compositionally biased region" description="Acidic residues" evidence="1">
    <location>
        <begin position="58"/>
        <end position="71"/>
    </location>
</feature>
<comment type="caution">
    <text evidence="2">The sequence shown here is derived from an EMBL/GenBank/DDBJ whole genome shotgun (WGS) entry which is preliminary data.</text>
</comment>
<proteinExistence type="predicted"/>
<feature type="compositionally biased region" description="Low complexity" evidence="1">
    <location>
        <begin position="26"/>
        <end position="39"/>
    </location>
</feature>
<dbReference type="AlphaFoldDB" id="A0AAE0FZH3"/>
<feature type="region of interest" description="Disordered" evidence="1">
    <location>
        <begin position="198"/>
        <end position="222"/>
    </location>
</feature>
<reference evidence="2 3" key="1">
    <citation type="journal article" date="2015" name="Genome Biol. Evol.">
        <title>Comparative Genomics of a Bacterivorous Green Alga Reveals Evolutionary Causalities and Consequences of Phago-Mixotrophic Mode of Nutrition.</title>
        <authorList>
            <person name="Burns J.A."/>
            <person name="Paasch A."/>
            <person name="Narechania A."/>
            <person name="Kim E."/>
        </authorList>
    </citation>
    <scope>NUCLEOTIDE SEQUENCE [LARGE SCALE GENOMIC DNA]</scope>
    <source>
        <strain evidence="2 3">PLY_AMNH</strain>
    </source>
</reference>
<name>A0AAE0FZH3_9CHLO</name>
<organism evidence="2 3">
    <name type="scientific">Cymbomonas tetramitiformis</name>
    <dbReference type="NCBI Taxonomy" id="36881"/>
    <lineage>
        <taxon>Eukaryota</taxon>
        <taxon>Viridiplantae</taxon>
        <taxon>Chlorophyta</taxon>
        <taxon>Pyramimonadophyceae</taxon>
        <taxon>Pyramimonadales</taxon>
        <taxon>Pyramimonadaceae</taxon>
        <taxon>Cymbomonas</taxon>
    </lineage>
</organism>
<dbReference type="EMBL" id="LGRX02011639">
    <property type="protein sequence ID" value="KAK3268704.1"/>
    <property type="molecule type" value="Genomic_DNA"/>
</dbReference>
<accession>A0AAE0FZH3</accession>
<keyword evidence="3" id="KW-1185">Reference proteome</keyword>
<gene>
    <name evidence="2" type="ORF">CYMTET_22805</name>
</gene>
<sequence length="475" mass="52143">MPPTPRRSTPLVLADSTKDITEDSPEASAPAPSTRTPAAKPKRARAKAKELLVLPSSSDEDECVMDGDDTDGSPPDSQNPKRPKTREEKTKARQASNSMRKTAEFQGMLNPLIELLKTEGEKARAFQAELFHKSEQNRMEQQYMFLKAQGRPCPEPLFMQAARAQGVLAEAAKLEAAEAAKLEAAKAEAATVASAAKDAASAPPARTPTQQAPLADSVPTEAPSPVPYTGYPTGCTLFSARGGLCWSHYRSPSRMPAARKARRTRSSIVGQRVFMPLMTTSRQSRLANMHRRALRNPVNHPTVFSEVAMLHESLVLSGNVFMPCAGTRGFANAVHTLYRTEIESVYTQDCDTSFPGLDNYGDCLAEVGLRERGFTSLLCSPPFLIADLILAWAVGQDLDIVCLHVAGDYWSNASPYRRAFLAPYEHNEEAEVDAAHSGQYKSLIAQVRAESFWDAKQERDPTQASIHLPLLYWRK</sequence>
<feature type="region of interest" description="Disordered" evidence="1">
    <location>
        <begin position="1"/>
        <end position="100"/>
    </location>
</feature>
<feature type="compositionally biased region" description="Low complexity" evidence="1">
    <location>
        <begin position="198"/>
        <end position="215"/>
    </location>
</feature>
<evidence type="ECO:0000313" key="2">
    <source>
        <dbReference type="EMBL" id="KAK3268704.1"/>
    </source>
</evidence>
<evidence type="ECO:0000256" key="1">
    <source>
        <dbReference type="SAM" id="MobiDB-lite"/>
    </source>
</evidence>
<evidence type="ECO:0000313" key="3">
    <source>
        <dbReference type="Proteomes" id="UP001190700"/>
    </source>
</evidence>